<evidence type="ECO:0000313" key="2">
    <source>
        <dbReference type="EMBL" id="MFC7069481.1"/>
    </source>
</evidence>
<organism evidence="2 3">
    <name type="scientific">Halobaculum lipolyticum</name>
    <dbReference type="NCBI Taxonomy" id="3032001"/>
    <lineage>
        <taxon>Archaea</taxon>
        <taxon>Methanobacteriati</taxon>
        <taxon>Methanobacteriota</taxon>
        <taxon>Stenosarchaea group</taxon>
        <taxon>Halobacteria</taxon>
        <taxon>Halobacteriales</taxon>
        <taxon>Haloferacaceae</taxon>
        <taxon>Halobaculum</taxon>
    </lineage>
</organism>
<accession>A0ABD5WDR0</accession>
<feature type="region of interest" description="Disordered" evidence="1">
    <location>
        <begin position="1"/>
        <end position="20"/>
    </location>
</feature>
<name>A0ABD5WDR0_9EURY</name>
<dbReference type="AlphaFoldDB" id="A0ABD5WDR0"/>
<dbReference type="GeneID" id="81125232"/>
<evidence type="ECO:0000313" key="3">
    <source>
        <dbReference type="Proteomes" id="UP001596461"/>
    </source>
</evidence>
<keyword evidence="3" id="KW-1185">Reference proteome</keyword>
<dbReference type="RefSeq" id="WP_284030399.1">
    <property type="nucleotide sequence ID" value="NZ_CP126154.1"/>
</dbReference>
<reference evidence="2 3" key="1">
    <citation type="journal article" date="2019" name="Int. J. Syst. Evol. Microbiol.">
        <title>The Global Catalogue of Microorganisms (GCM) 10K type strain sequencing project: providing services to taxonomists for standard genome sequencing and annotation.</title>
        <authorList>
            <consortium name="The Broad Institute Genomics Platform"/>
            <consortium name="The Broad Institute Genome Sequencing Center for Infectious Disease"/>
            <person name="Wu L."/>
            <person name="Ma J."/>
        </authorList>
    </citation>
    <scope>NUCLEOTIDE SEQUENCE [LARGE SCALE GENOMIC DNA]</scope>
    <source>
        <strain evidence="2 3">DT31</strain>
    </source>
</reference>
<evidence type="ECO:0000256" key="1">
    <source>
        <dbReference type="SAM" id="MobiDB-lite"/>
    </source>
</evidence>
<sequence>MSDRAAGGQTQLGGEMTEGTGEYNTPLPWVAPLADAVGGFDLDPCASADSDLATENIRETGGLEADWADLTTPACYVGDVSDAWVWCNHPYARGEPERWLAKAHDSPVNVVTLSRSDTSTTAFGEFHTAADIVCWPNTASERGDPRVQFVGEDDPADFPVVFAVFLGDAREEVPQPLRDVFERWGVVTSL</sequence>
<comment type="caution">
    <text evidence="2">The sequence shown here is derived from an EMBL/GenBank/DDBJ whole genome shotgun (WGS) entry which is preliminary data.</text>
</comment>
<dbReference type="EMBL" id="JBHTAH010000005">
    <property type="protein sequence ID" value="MFC7069481.1"/>
    <property type="molecule type" value="Genomic_DNA"/>
</dbReference>
<dbReference type="Pfam" id="PF05869">
    <property type="entry name" value="Dam"/>
    <property type="match status" value="1"/>
</dbReference>
<dbReference type="Proteomes" id="UP001596461">
    <property type="component" value="Unassembled WGS sequence"/>
</dbReference>
<proteinExistence type="predicted"/>
<dbReference type="InterPro" id="IPR008593">
    <property type="entry name" value="Dam_MeTrfase"/>
</dbReference>
<protein>
    <submittedName>
        <fullName evidence="2">DNA N-6-adenine-methyltransferase</fullName>
    </submittedName>
</protein>
<gene>
    <name evidence="2" type="ORF">ACFQL9_07505</name>
</gene>